<name>A0A8I2YKF3_9AGAM</name>
<reference evidence="1" key="1">
    <citation type="submission" date="2021-03" db="EMBL/GenBank/DDBJ databases">
        <title>Evolutionary innovations through gain and loss of genes in the ectomycorrhizal Boletales.</title>
        <authorList>
            <person name="Wu G."/>
            <person name="Miyauchi S."/>
            <person name="Morin E."/>
            <person name="Yang Z.-L."/>
            <person name="Xu J."/>
            <person name="Martin F.M."/>
        </authorList>
    </citation>
    <scope>NUCLEOTIDE SEQUENCE</scope>
    <source>
        <strain evidence="1">BR01</strain>
    </source>
</reference>
<proteinExistence type="predicted"/>
<dbReference type="AlphaFoldDB" id="A0A8I2YKF3"/>
<organism evidence="1 2">
    <name type="scientific">Boletus reticuloceps</name>
    <dbReference type="NCBI Taxonomy" id="495285"/>
    <lineage>
        <taxon>Eukaryota</taxon>
        <taxon>Fungi</taxon>
        <taxon>Dikarya</taxon>
        <taxon>Basidiomycota</taxon>
        <taxon>Agaricomycotina</taxon>
        <taxon>Agaricomycetes</taxon>
        <taxon>Agaricomycetidae</taxon>
        <taxon>Boletales</taxon>
        <taxon>Boletineae</taxon>
        <taxon>Boletaceae</taxon>
        <taxon>Boletoideae</taxon>
        <taxon>Boletus</taxon>
    </lineage>
</organism>
<protein>
    <submittedName>
        <fullName evidence="1">Uncharacterized protein</fullName>
    </submittedName>
</protein>
<accession>A0A8I2YKF3</accession>
<comment type="caution">
    <text evidence="1">The sequence shown here is derived from an EMBL/GenBank/DDBJ whole genome shotgun (WGS) entry which is preliminary data.</text>
</comment>
<sequence>MMKVNKEMYMDAKPKEGVKVVPCKYSELLSQEYIWEMLKQLEPMEIHMFNDHKEMKLNMFQDMMLGTGRGISLNSKIIVHMVMQMEVYTCECFNNVEADEEKVEVLHLRHQVSEAIAT</sequence>
<evidence type="ECO:0000313" key="2">
    <source>
        <dbReference type="Proteomes" id="UP000683000"/>
    </source>
</evidence>
<dbReference type="EMBL" id="JAGFBS010000023">
    <property type="protein sequence ID" value="KAG6373147.1"/>
    <property type="molecule type" value="Genomic_DNA"/>
</dbReference>
<evidence type="ECO:0000313" key="1">
    <source>
        <dbReference type="EMBL" id="KAG6373147.1"/>
    </source>
</evidence>
<gene>
    <name evidence="1" type="ORF">JVT61DRAFT_6758</name>
</gene>
<keyword evidence="2" id="KW-1185">Reference proteome</keyword>
<dbReference type="Proteomes" id="UP000683000">
    <property type="component" value="Unassembled WGS sequence"/>
</dbReference>